<keyword evidence="2" id="KW-1185">Reference proteome</keyword>
<protein>
    <submittedName>
        <fullName evidence="1">Uncharacterized protein</fullName>
    </submittedName>
</protein>
<dbReference type="EMBL" id="BNCO01000019">
    <property type="protein sequence ID" value="GIL54898.1"/>
    <property type="molecule type" value="Genomic_DNA"/>
</dbReference>
<sequence length="197" mass="21408">QEVAWGAISSALDFVVERVMQSFKQALGDRAVSRPEVHFAQQLLLGEAMEEIRGMGAVKPLHEVLARGTRDYSRPCYDTPSGGVLLRGVGRPISMADTEVVGLIIKGLQTSFCYEAADPELASWCEPGIPQHLDEAAVHSVMTGKLGGAMMSTVRRLMRSDYQVRATVGHVVATHSTSWSGTQRVMRAGQRPSRTLA</sequence>
<proteinExistence type="predicted"/>
<comment type="caution">
    <text evidence="1">The sequence shown here is derived from an EMBL/GenBank/DDBJ whole genome shotgun (WGS) entry which is preliminary data.</text>
</comment>
<feature type="non-terminal residue" evidence="1">
    <location>
        <position position="197"/>
    </location>
</feature>
<dbReference type="Proteomes" id="UP000747399">
    <property type="component" value="Unassembled WGS sequence"/>
</dbReference>
<gene>
    <name evidence="1" type="ORF">Vafri_10402</name>
</gene>
<accession>A0A8J4B6E5</accession>
<organism evidence="1 2">
    <name type="scientific">Volvox africanus</name>
    <dbReference type="NCBI Taxonomy" id="51714"/>
    <lineage>
        <taxon>Eukaryota</taxon>
        <taxon>Viridiplantae</taxon>
        <taxon>Chlorophyta</taxon>
        <taxon>core chlorophytes</taxon>
        <taxon>Chlorophyceae</taxon>
        <taxon>CS clade</taxon>
        <taxon>Chlamydomonadales</taxon>
        <taxon>Volvocaceae</taxon>
        <taxon>Volvox</taxon>
    </lineage>
</organism>
<dbReference type="AlphaFoldDB" id="A0A8J4B6E5"/>
<name>A0A8J4B6E5_9CHLO</name>
<reference evidence="1" key="1">
    <citation type="journal article" date="2021" name="Proc. Natl. Acad. Sci. U.S.A.">
        <title>Three genomes in the algal genus Volvox reveal the fate of a haploid sex-determining region after a transition to homothallism.</title>
        <authorList>
            <person name="Yamamoto K."/>
            <person name="Hamaji T."/>
            <person name="Kawai-Toyooka H."/>
            <person name="Matsuzaki R."/>
            <person name="Takahashi F."/>
            <person name="Nishimura Y."/>
            <person name="Kawachi M."/>
            <person name="Noguchi H."/>
            <person name="Minakuchi Y."/>
            <person name="Umen J.G."/>
            <person name="Toyoda A."/>
            <person name="Nozaki H."/>
        </authorList>
    </citation>
    <scope>NUCLEOTIDE SEQUENCE</scope>
    <source>
        <strain evidence="1">NIES-3780</strain>
    </source>
</reference>
<evidence type="ECO:0000313" key="2">
    <source>
        <dbReference type="Proteomes" id="UP000747399"/>
    </source>
</evidence>
<evidence type="ECO:0000313" key="1">
    <source>
        <dbReference type="EMBL" id="GIL54898.1"/>
    </source>
</evidence>